<reference evidence="2 3" key="1">
    <citation type="journal article" date="2006" name="Proc. Natl. Acad. Sci. U.S.A.">
        <title>Genomic analysis of the uncultivated marine crenarchaeote Cenarchaeum symbiosum.</title>
        <authorList>
            <person name="Hallam S.J."/>
            <person name="Konstantinidis K.T."/>
            <person name="Putnam N."/>
            <person name="Schleper C."/>
            <person name="Watanabe Y."/>
            <person name="Sugahara J."/>
            <person name="Preston C."/>
            <person name="de la Torre J."/>
            <person name="Richardson P.M."/>
            <person name="DeLong E.F."/>
        </authorList>
    </citation>
    <scope>NUCLEOTIDE SEQUENCE [LARGE SCALE GENOMIC DNA]</scope>
    <source>
        <strain evidence="3">A</strain>
    </source>
</reference>
<proteinExistence type="predicted"/>
<name>A0RYP5_CENSY</name>
<dbReference type="Proteomes" id="UP000000758">
    <property type="component" value="Chromosome"/>
</dbReference>
<keyword evidence="1" id="KW-0812">Transmembrane</keyword>
<protein>
    <recommendedName>
        <fullName evidence="4">Transmembrane protein</fullName>
    </recommendedName>
</protein>
<organism evidence="2 3">
    <name type="scientific">Cenarchaeum symbiosum (strain A)</name>
    <dbReference type="NCBI Taxonomy" id="414004"/>
    <lineage>
        <taxon>Archaea</taxon>
        <taxon>Nitrososphaerota</taxon>
        <taxon>Candidatus Cenarchaeales</taxon>
        <taxon>Candidatus Cenarchaeaceae</taxon>
        <taxon>Candidatus Cenarchaeum</taxon>
    </lineage>
</organism>
<dbReference type="HOGENOM" id="CLU_2519601_0_0_2"/>
<feature type="transmembrane region" description="Helical" evidence="1">
    <location>
        <begin position="31"/>
        <end position="50"/>
    </location>
</feature>
<keyword evidence="1" id="KW-1133">Transmembrane helix</keyword>
<dbReference type="EnsemblBacteria" id="ABK78462">
    <property type="protein sequence ID" value="ABK78462"/>
    <property type="gene ID" value="CENSYa_1852"/>
</dbReference>
<evidence type="ECO:0000313" key="2">
    <source>
        <dbReference type="EMBL" id="ABK78462.1"/>
    </source>
</evidence>
<keyword evidence="1" id="KW-0472">Membrane</keyword>
<feature type="transmembrane region" description="Helical" evidence="1">
    <location>
        <begin position="62"/>
        <end position="81"/>
    </location>
</feature>
<accession>A0RYP5</accession>
<keyword evidence="3" id="KW-1185">Reference proteome</keyword>
<evidence type="ECO:0008006" key="4">
    <source>
        <dbReference type="Google" id="ProtNLM"/>
    </source>
</evidence>
<dbReference type="KEGG" id="csy:CENSYa_1852"/>
<dbReference type="AlphaFoldDB" id="A0RYP5"/>
<sequence length="84" mass="8629">MSGAKYAYLVVFFALLAGLFHPVITGGSFDSVVSGILVLFLGLAGGALLYKSTNTAGGRTIYLGMGLGLIALSLYLVLTISGRV</sequence>
<evidence type="ECO:0000256" key="1">
    <source>
        <dbReference type="SAM" id="Phobius"/>
    </source>
</evidence>
<feature type="transmembrane region" description="Helical" evidence="1">
    <location>
        <begin position="7"/>
        <end position="25"/>
    </location>
</feature>
<dbReference type="EMBL" id="DP000238">
    <property type="protein sequence ID" value="ABK78462.1"/>
    <property type="molecule type" value="Genomic_DNA"/>
</dbReference>
<evidence type="ECO:0000313" key="3">
    <source>
        <dbReference type="Proteomes" id="UP000000758"/>
    </source>
</evidence>
<gene>
    <name evidence="2" type="ordered locus">CENSYa_1852</name>
</gene>